<protein>
    <submittedName>
        <fullName evidence="3">Uncharacterized protein</fullName>
    </submittedName>
</protein>
<dbReference type="OrthoDB" id="5112458at2"/>
<evidence type="ECO:0000313" key="4">
    <source>
        <dbReference type="Proteomes" id="UP000031488"/>
    </source>
</evidence>
<sequence length="353" mass="40033">MSDEPGYPDMHHQSRRWIKPVAISATVIGLLLVLATIFIEHSFWLSGVLVNFGTTLFLAAPLAWLGHYLSEQIKDSQHATESQISSVRDEVEDVQNDLDDLRETTSRTIAELQDNYSQSVAEKMSQRITNIQDLQSNPSLELLQRTMAEESRLKKISPDRFIIEYHAGHLYCRFVQDAWTSHGVTLQIFEYGSSSQDISASVNLSDATTLEEIFTRMNYDLATTNMLDPQDFDISRFFDQLTKSLIAVDECRKLHESIDLGPALIVPNDGWLITTNALVSCESRYPPLWFSRNYVPDVGLVKHLSEKPWVNYDEIQDATQWAWNLGLVSEAWCNGKLGKPDPSFDSLPGFPDN</sequence>
<feature type="transmembrane region" description="Helical" evidence="2">
    <location>
        <begin position="21"/>
        <end position="39"/>
    </location>
</feature>
<gene>
    <name evidence="3" type="ORF">AE0388_1549</name>
</gene>
<feature type="coiled-coil region" evidence="1">
    <location>
        <begin position="84"/>
        <end position="111"/>
    </location>
</feature>
<feature type="transmembrane region" description="Helical" evidence="2">
    <location>
        <begin position="45"/>
        <end position="65"/>
    </location>
</feature>
<keyword evidence="1" id="KW-0175">Coiled coil</keyword>
<evidence type="ECO:0000256" key="2">
    <source>
        <dbReference type="SAM" id="Phobius"/>
    </source>
</evidence>
<proteinExistence type="predicted"/>
<comment type="caution">
    <text evidence="3">The sequence shown here is derived from an EMBL/GenBank/DDBJ whole genome shotgun (WGS) entry which is preliminary data.</text>
</comment>
<dbReference type="Proteomes" id="UP000031488">
    <property type="component" value="Unassembled WGS sequence"/>
</dbReference>
<reference evidence="3 4" key="1">
    <citation type="submission" date="2014-11" db="EMBL/GenBank/DDBJ databases">
        <title>Draft Genome Sequence of Brevibacterium linens AE038-8.</title>
        <authorList>
            <person name="Maizel D."/>
            <person name="Utturkar S.M."/>
            <person name="Brown S.D."/>
            <person name="Ferrero M."/>
            <person name="Rosen B.P."/>
        </authorList>
    </citation>
    <scope>NUCLEOTIDE SEQUENCE [LARGE SCALE GENOMIC DNA]</scope>
    <source>
        <strain evidence="3 4">AE038-8</strain>
    </source>
</reference>
<dbReference type="EMBL" id="JTJZ01000018">
    <property type="protein sequence ID" value="KHS52566.1"/>
    <property type="molecule type" value="Genomic_DNA"/>
</dbReference>
<dbReference type="AlphaFoldDB" id="A0A0B9AAF3"/>
<evidence type="ECO:0000313" key="3">
    <source>
        <dbReference type="EMBL" id="KHS52566.1"/>
    </source>
</evidence>
<keyword evidence="4" id="KW-1185">Reference proteome</keyword>
<dbReference type="RefSeq" id="WP_039208851.1">
    <property type="nucleotide sequence ID" value="NZ_JTJZ01000018.1"/>
</dbReference>
<evidence type="ECO:0000256" key="1">
    <source>
        <dbReference type="SAM" id="Coils"/>
    </source>
</evidence>
<accession>A0A0B9AAF3</accession>
<organism evidence="3 4">
    <name type="scientific">Brevibacterium linens</name>
    <dbReference type="NCBI Taxonomy" id="1703"/>
    <lineage>
        <taxon>Bacteria</taxon>
        <taxon>Bacillati</taxon>
        <taxon>Actinomycetota</taxon>
        <taxon>Actinomycetes</taxon>
        <taxon>Micrococcales</taxon>
        <taxon>Brevibacteriaceae</taxon>
        <taxon>Brevibacterium</taxon>
    </lineage>
</organism>
<name>A0A0B9AAF3_BRELN</name>
<keyword evidence="2" id="KW-0812">Transmembrane</keyword>
<keyword evidence="2" id="KW-1133">Transmembrane helix</keyword>
<keyword evidence="2" id="KW-0472">Membrane</keyword>